<dbReference type="EMBL" id="ASPP01028900">
    <property type="protein sequence ID" value="ETO04818.1"/>
    <property type="molecule type" value="Genomic_DNA"/>
</dbReference>
<keyword evidence="3" id="KW-1185">Reference proteome</keyword>
<feature type="region of interest" description="Disordered" evidence="1">
    <location>
        <begin position="49"/>
        <end position="90"/>
    </location>
</feature>
<evidence type="ECO:0000256" key="1">
    <source>
        <dbReference type="SAM" id="MobiDB-lite"/>
    </source>
</evidence>
<dbReference type="Proteomes" id="UP000023152">
    <property type="component" value="Unassembled WGS sequence"/>
</dbReference>
<reference evidence="2 3" key="1">
    <citation type="journal article" date="2013" name="Curr. Biol.">
        <title>The Genome of the Foraminiferan Reticulomyxa filosa.</title>
        <authorList>
            <person name="Glockner G."/>
            <person name="Hulsmann N."/>
            <person name="Schleicher M."/>
            <person name="Noegel A.A."/>
            <person name="Eichinger L."/>
            <person name="Gallinger C."/>
            <person name="Pawlowski J."/>
            <person name="Sierra R."/>
            <person name="Euteneuer U."/>
            <person name="Pillet L."/>
            <person name="Moustafa A."/>
            <person name="Platzer M."/>
            <person name="Groth M."/>
            <person name="Szafranski K."/>
            <person name="Schliwa M."/>
        </authorList>
    </citation>
    <scope>NUCLEOTIDE SEQUENCE [LARGE SCALE GENOMIC DNA]</scope>
</reference>
<evidence type="ECO:0000313" key="2">
    <source>
        <dbReference type="EMBL" id="ETO04818.1"/>
    </source>
</evidence>
<feature type="compositionally biased region" description="Basic and acidic residues" evidence="1">
    <location>
        <begin position="73"/>
        <end position="90"/>
    </location>
</feature>
<feature type="region of interest" description="Disordered" evidence="1">
    <location>
        <begin position="1"/>
        <end position="27"/>
    </location>
</feature>
<organism evidence="2 3">
    <name type="scientific">Reticulomyxa filosa</name>
    <dbReference type="NCBI Taxonomy" id="46433"/>
    <lineage>
        <taxon>Eukaryota</taxon>
        <taxon>Sar</taxon>
        <taxon>Rhizaria</taxon>
        <taxon>Retaria</taxon>
        <taxon>Foraminifera</taxon>
        <taxon>Monothalamids</taxon>
        <taxon>Reticulomyxidae</taxon>
        <taxon>Reticulomyxa</taxon>
    </lineage>
</organism>
<sequence length="90" mass="10384">MPKEEDKCIEASEDDSTSASAERHNDIEEEYQNVLNKALEEAFASYLETKNKEESRNENSTKASIVIDDNDDLKEIQSEEKEEEGQQQRE</sequence>
<gene>
    <name evidence="2" type="ORF">RFI_32577</name>
</gene>
<feature type="compositionally biased region" description="Basic and acidic residues" evidence="1">
    <location>
        <begin position="1"/>
        <end position="10"/>
    </location>
</feature>
<evidence type="ECO:0000313" key="3">
    <source>
        <dbReference type="Proteomes" id="UP000023152"/>
    </source>
</evidence>
<protein>
    <submittedName>
        <fullName evidence="2">Uncharacterized protein</fullName>
    </submittedName>
</protein>
<name>X6LSF2_RETFI</name>
<dbReference type="AlphaFoldDB" id="X6LSF2"/>
<feature type="compositionally biased region" description="Basic and acidic residues" evidence="1">
    <location>
        <begin position="49"/>
        <end position="59"/>
    </location>
</feature>
<comment type="caution">
    <text evidence="2">The sequence shown here is derived from an EMBL/GenBank/DDBJ whole genome shotgun (WGS) entry which is preliminary data.</text>
</comment>
<proteinExistence type="predicted"/>
<accession>X6LSF2</accession>